<sequence>MSSKKKPLDVTSIWKRMDTGPGLTGRGGFIKLAIRILSMVPNSAGPERVFSIYGITHTKHRNRLNPLKVHKSTTVRMDCQDSHRAAGLVPDRRLRNFSLAEDQDELAAMDTDISGSAVSPTSESNADTVEADMDFSVMSAMLVDLAAREDADEAAETRISETVATAAPPPPPSASASVTNPALRIPAYKKLKLVDLFLYPAPGTPAAELEFFWKGGINGLDQEEESLAADAAAASQAARDA</sequence>
<reference evidence="3" key="1">
    <citation type="submission" date="2023-03" db="EMBL/GenBank/DDBJ databases">
        <title>Massive genome expansion in bonnet fungi (Mycena s.s.) driven by repeated elements and novel gene families across ecological guilds.</title>
        <authorList>
            <consortium name="Lawrence Berkeley National Laboratory"/>
            <person name="Harder C.B."/>
            <person name="Miyauchi S."/>
            <person name="Viragh M."/>
            <person name="Kuo A."/>
            <person name="Thoen E."/>
            <person name="Andreopoulos B."/>
            <person name="Lu D."/>
            <person name="Skrede I."/>
            <person name="Drula E."/>
            <person name="Henrissat B."/>
            <person name="Morin E."/>
            <person name="Kohler A."/>
            <person name="Barry K."/>
            <person name="LaButti K."/>
            <person name="Morin E."/>
            <person name="Salamov A."/>
            <person name="Lipzen A."/>
            <person name="Mereny Z."/>
            <person name="Hegedus B."/>
            <person name="Baldrian P."/>
            <person name="Stursova M."/>
            <person name="Weitz H."/>
            <person name="Taylor A."/>
            <person name="Grigoriev I.V."/>
            <person name="Nagy L.G."/>
            <person name="Martin F."/>
            <person name="Kauserud H."/>
        </authorList>
    </citation>
    <scope>NUCLEOTIDE SEQUENCE</scope>
    <source>
        <strain evidence="3">CBHHK067</strain>
    </source>
</reference>
<organism evidence="3 4">
    <name type="scientific">Mycena rosella</name>
    <name type="common">Pink bonnet</name>
    <name type="synonym">Agaricus rosellus</name>
    <dbReference type="NCBI Taxonomy" id="1033263"/>
    <lineage>
        <taxon>Eukaryota</taxon>
        <taxon>Fungi</taxon>
        <taxon>Dikarya</taxon>
        <taxon>Basidiomycota</taxon>
        <taxon>Agaricomycotina</taxon>
        <taxon>Agaricomycetes</taxon>
        <taxon>Agaricomycetidae</taxon>
        <taxon>Agaricales</taxon>
        <taxon>Marasmiineae</taxon>
        <taxon>Mycenaceae</taxon>
        <taxon>Mycena</taxon>
    </lineage>
</organism>
<dbReference type="InterPro" id="IPR012337">
    <property type="entry name" value="RNaseH-like_sf"/>
</dbReference>
<gene>
    <name evidence="3" type="ORF">B0H17DRAFT_1210909</name>
</gene>
<accession>A0AAD7CVE0</accession>
<comment type="caution">
    <text evidence="3">The sequence shown here is derived from an EMBL/GenBank/DDBJ whole genome shotgun (WGS) entry which is preliminary data.</text>
</comment>
<feature type="domain" description="HAT C-terminal dimerisation" evidence="2">
    <location>
        <begin position="31"/>
        <end position="71"/>
    </location>
</feature>
<feature type="region of interest" description="Disordered" evidence="1">
    <location>
        <begin position="152"/>
        <end position="179"/>
    </location>
</feature>
<dbReference type="EMBL" id="JARKIE010000214">
    <property type="protein sequence ID" value="KAJ7665682.1"/>
    <property type="molecule type" value="Genomic_DNA"/>
</dbReference>
<evidence type="ECO:0000313" key="3">
    <source>
        <dbReference type="EMBL" id="KAJ7665682.1"/>
    </source>
</evidence>
<dbReference type="Pfam" id="PF05699">
    <property type="entry name" value="Dimer_Tnp_hAT"/>
    <property type="match status" value="1"/>
</dbReference>
<dbReference type="InterPro" id="IPR008906">
    <property type="entry name" value="HATC_C_dom"/>
</dbReference>
<proteinExistence type="predicted"/>
<evidence type="ECO:0000259" key="2">
    <source>
        <dbReference type="Pfam" id="PF05699"/>
    </source>
</evidence>
<keyword evidence="4" id="KW-1185">Reference proteome</keyword>
<dbReference type="GO" id="GO:0046983">
    <property type="term" value="F:protein dimerization activity"/>
    <property type="evidence" value="ECO:0007669"/>
    <property type="project" value="InterPro"/>
</dbReference>
<name>A0AAD7CVE0_MYCRO</name>
<dbReference type="SUPFAM" id="SSF53098">
    <property type="entry name" value="Ribonuclease H-like"/>
    <property type="match status" value="1"/>
</dbReference>
<dbReference type="AlphaFoldDB" id="A0AAD7CVE0"/>
<protein>
    <recommendedName>
        <fullName evidence="2">HAT C-terminal dimerisation domain-containing protein</fullName>
    </recommendedName>
</protein>
<evidence type="ECO:0000256" key="1">
    <source>
        <dbReference type="SAM" id="MobiDB-lite"/>
    </source>
</evidence>
<dbReference type="Proteomes" id="UP001221757">
    <property type="component" value="Unassembled WGS sequence"/>
</dbReference>
<evidence type="ECO:0000313" key="4">
    <source>
        <dbReference type="Proteomes" id="UP001221757"/>
    </source>
</evidence>